<keyword evidence="2 9" id="KW-0575">Peroxidase</keyword>
<comment type="similarity">
    <text evidence="1 9">Belongs to the glutathione peroxidase family.</text>
</comment>
<keyword evidence="5" id="KW-1015">Disulfide bond</keyword>
<keyword evidence="11" id="KW-1185">Reference proteome</keyword>
<dbReference type="STRING" id="1071381.G8C159"/>
<dbReference type="Proteomes" id="UP000005666">
    <property type="component" value="Chromosome 14"/>
</dbReference>
<dbReference type="PROSITE" id="PS00763">
    <property type="entry name" value="GLUTATHIONE_PEROXID_2"/>
    <property type="match status" value="1"/>
</dbReference>
<gene>
    <name evidence="10" type="primary">TPHA0N01060</name>
    <name evidence="10" type="ordered locus">TPHA_0N01060</name>
</gene>
<dbReference type="RefSeq" id="XP_003688321.1">
    <property type="nucleotide sequence ID" value="XM_003688273.1"/>
</dbReference>
<evidence type="ECO:0000256" key="5">
    <source>
        <dbReference type="ARBA" id="ARBA00023157"/>
    </source>
</evidence>
<dbReference type="PIRSF" id="PIRSF000303">
    <property type="entry name" value="Glutathion_perox"/>
    <property type="match status" value="1"/>
</dbReference>
<dbReference type="PANTHER" id="PTHR11592:SF78">
    <property type="entry name" value="GLUTATHIONE PEROXIDASE"/>
    <property type="match status" value="1"/>
</dbReference>
<evidence type="ECO:0000256" key="7">
    <source>
        <dbReference type="ARBA" id="ARBA00049091"/>
    </source>
</evidence>
<keyword evidence="6" id="KW-0676">Redox-active center</keyword>
<reference evidence="10 11" key="1">
    <citation type="journal article" date="2011" name="Proc. Natl. Acad. Sci. U.S.A.">
        <title>Evolutionary erosion of yeast sex chromosomes by mating-type switching accidents.</title>
        <authorList>
            <person name="Gordon J.L."/>
            <person name="Armisen D."/>
            <person name="Proux-Wera E."/>
            <person name="Oheigeartaigh S.S."/>
            <person name="Byrne K.P."/>
            <person name="Wolfe K.H."/>
        </authorList>
    </citation>
    <scope>NUCLEOTIDE SEQUENCE [LARGE SCALE GENOMIC DNA]</scope>
    <source>
        <strain evidence="11">ATCC 24235 / CBS 4417 / NBRC 1672 / NRRL Y-8282 / UCD 70-5</strain>
    </source>
</reference>
<dbReference type="GO" id="GO:0047066">
    <property type="term" value="F:phospholipid-hydroperoxide glutathione peroxidase activity"/>
    <property type="evidence" value="ECO:0007669"/>
    <property type="project" value="UniProtKB-ARBA"/>
</dbReference>
<dbReference type="InterPro" id="IPR000889">
    <property type="entry name" value="Glutathione_peroxidase"/>
</dbReference>
<dbReference type="InterPro" id="IPR029759">
    <property type="entry name" value="GPX_AS"/>
</dbReference>
<dbReference type="PANTHER" id="PTHR11592">
    <property type="entry name" value="GLUTATHIONE PEROXIDASE"/>
    <property type="match status" value="1"/>
</dbReference>
<dbReference type="SUPFAM" id="SSF52833">
    <property type="entry name" value="Thioredoxin-like"/>
    <property type="match status" value="1"/>
</dbReference>
<dbReference type="EMBL" id="HE612869">
    <property type="protein sequence ID" value="CCE65887.1"/>
    <property type="molecule type" value="Genomic_DNA"/>
</dbReference>
<evidence type="ECO:0000256" key="1">
    <source>
        <dbReference type="ARBA" id="ARBA00006926"/>
    </source>
</evidence>
<dbReference type="HOGENOM" id="CLU_029507_3_2_1"/>
<dbReference type="FunFam" id="3.40.30.10:FF:000010">
    <property type="entry name" value="Glutathione peroxidase"/>
    <property type="match status" value="1"/>
</dbReference>
<keyword evidence="3" id="KW-0049">Antioxidant</keyword>
<dbReference type="OMA" id="TFPMTEK"/>
<dbReference type="GO" id="GO:0004602">
    <property type="term" value="F:glutathione peroxidase activity"/>
    <property type="evidence" value="ECO:0007669"/>
    <property type="project" value="UniProtKB-ARBA"/>
</dbReference>
<dbReference type="InterPro" id="IPR029760">
    <property type="entry name" value="GPX_CS"/>
</dbReference>
<dbReference type="KEGG" id="tpf:TPHA_0N01060"/>
<dbReference type="GO" id="GO:0140824">
    <property type="term" value="F:thioredoxin-dependent peroxiredoxin activity"/>
    <property type="evidence" value="ECO:0007669"/>
    <property type="project" value="UniProtKB-EC"/>
</dbReference>
<accession>G8C159</accession>
<protein>
    <recommendedName>
        <fullName evidence="9">Glutathione peroxidase</fullName>
    </recommendedName>
</protein>
<dbReference type="CDD" id="cd00340">
    <property type="entry name" value="GSH_Peroxidase"/>
    <property type="match status" value="1"/>
</dbReference>
<dbReference type="GeneID" id="11532133"/>
<sequence length="174" mass="19882">MTTDQVEVDFYGFKPLDSEGKPFDFEQLRGKVVLIVNVASHCGFTPQYKDLEYLHRKYNRKGLVILGFPCNQFGHQEPGSNYEISKFCTLNFGITFPILNKINVNGVYSDPLYKYLKERKLDSAGLKGIKWNFEKFLVSSEGEVYGRYSSLMSPLELESDISTLIEQNQTAHAT</sequence>
<organism evidence="10 11">
    <name type="scientific">Tetrapisispora phaffii (strain ATCC 24235 / CBS 4417 / NBRC 1672 / NRRL Y-8282 / UCD 70-5)</name>
    <name type="common">Yeast</name>
    <name type="synonym">Fabospora phaffii</name>
    <dbReference type="NCBI Taxonomy" id="1071381"/>
    <lineage>
        <taxon>Eukaryota</taxon>
        <taxon>Fungi</taxon>
        <taxon>Dikarya</taxon>
        <taxon>Ascomycota</taxon>
        <taxon>Saccharomycotina</taxon>
        <taxon>Saccharomycetes</taxon>
        <taxon>Saccharomycetales</taxon>
        <taxon>Saccharomycetaceae</taxon>
        <taxon>Tetrapisispora</taxon>
    </lineage>
</organism>
<dbReference type="OrthoDB" id="446890at2759"/>
<evidence type="ECO:0000256" key="8">
    <source>
        <dbReference type="PIRSR" id="PIRSR000303-1"/>
    </source>
</evidence>
<dbReference type="Pfam" id="PF00255">
    <property type="entry name" value="GSHPx"/>
    <property type="match status" value="1"/>
</dbReference>
<dbReference type="Gene3D" id="3.40.30.10">
    <property type="entry name" value="Glutaredoxin"/>
    <property type="match status" value="1"/>
</dbReference>
<dbReference type="eggNOG" id="KOG1651">
    <property type="taxonomic scope" value="Eukaryota"/>
</dbReference>
<dbReference type="GO" id="GO:0034599">
    <property type="term" value="P:cellular response to oxidative stress"/>
    <property type="evidence" value="ECO:0007669"/>
    <property type="project" value="TreeGrafter"/>
</dbReference>
<dbReference type="PROSITE" id="PS51355">
    <property type="entry name" value="GLUTATHIONE_PEROXID_3"/>
    <property type="match status" value="1"/>
</dbReference>
<evidence type="ECO:0000256" key="2">
    <source>
        <dbReference type="ARBA" id="ARBA00022559"/>
    </source>
</evidence>
<feature type="active site" evidence="8">
    <location>
        <position position="42"/>
    </location>
</feature>
<proteinExistence type="inferred from homology"/>
<keyword evidence="4 9" id="KW-0560">Oxidoreductase</keyword>
<dbReference type="AlphaFoldDB" id="G8C159"/>
<name>G8C159_TETPH</name>
<dbReference type="PROSITE" id="PS00460">
    <property type="entry name" value="GLUTATHIONE_PEROXID_1"/>
    <property type="match status" value="1"/>
</dbReference>
<dbReference type="InterPro" id="IPR036249">
    <property type="entry name" value="Thioredoxin-like_sf"/>
</dbReference>
<evidence type="ECO:0000256" key="6">
    <source>
        <dbReference type="ARBA" id="ARBA00023284"/>
    </source>
</evidence>
<evidence type="ECO:0000256" key="9">
    <source>
        <dbReference type="RuleBase" id="RU000499"/>
    </source>
</evidence>
<evidence type="ECO:0000313" key="11">
    <source>
        <dbReference type="Proteomes" id="UP000005666"/>
    </source>
</evidence>
<evidence type="ECO:0000256" key="4">
    <source>
        <dbReference type="ARBA" id="ARBA00023002"/>
    </source>
</evidence>
<comment type="catalytic activity">
    <reaction evidence="7">
        <text>a hydroperoxide + [thioredoxin]-dithiol = an alcohol + [thioredoxin]-disulfide + H2O</text>
        <dbReference type="Rhea" id="RHEA:62620"/>
        <dbReference type="Rhea" id="RHEA-COMP:10698"/>
        <dbReference type="Rhea" id="RHEA-COMP:10700"/>
        <dbReference type="ChEBI" id="CHEBI:15377"/>
        <dbReference type="ChEBI" id="CHEBI:29950"/>
        <dbReference type="ChEBI" id="CHEBI:30879"/>
        <dbReference type="ChEBI" id="CHEBI:35924"/>
        <dbReference type="ChEBI" id="CHEBI:50058"/>
        <dbReference type="EC" id="1.11.1.24"/>
    </reaction>
</comment>
<evidence type="ECO:0000256" key="3">
    <source>
        <dbReference type="ARBA" id="ARBA00022862"/>
    </source>
</evidence>
<dbReference type="PRINTS" id="PR01011">
    <property type="entry name" value="GLUTPROXDASE"/>
</dbReference>
<evidence type="ECO:0000313" key="10">
    <source>
        <dbReference type="EMBL" id="CCE65887.1"/>
    </source>
</evidence>